<evidence type="ECO:0000256" key="8">
    <source>
        <dbReference type="ARBA" id="ARBA00022741"/>
    </source>
</evidence>
<keyword evidence="7 12" id="KW-0791">Threonine biosynthesis</keyword>
<dbReference type="InterPro" id="IPR000870">
    <property type="entry name" value="Homoserine_kinase"/>
</dbReference>
<comment type="catalytic activity">
    <reaction evidence="11 12">
        <text>L-homoserine + ATP = O-phospho-L-homoserine + ADP + H(+)</text>
        <dbReference type="Rhea" id="RHEA:13985"/>
        <dbReference type="ChEBI" id="CHEBI:15378"/>
        <dbReference type="ChEBI" id="CHEBI:30616"/>
        <dbReference type="ChEBI" id="CHEBI:57476"/>
        <dbReference type="ChEBI" id="CHEBI:57590"/>
        <dbReference type="ChEBI" id="CHEBI:456216"/>
        <dbReference type="EC" id="2.7.1.39"/>
    </reaction>
</comment>
<dbReference type="UniPathway" id="UPA00050">
    <property type="reaction ID" value="UER00064"/>
</dbReference>
<evidence type="ECO:0000256" key="10">
    <source>
        <dbReference type="ARBA" id="ARBA00022840"/>
    </source>
</evidence>
<dbReference type="PIRSF" id="PIRSF000676">
    <property type="entry name" value="Homoser_kin"/>
    <property type="match status" value="1"/>
</dbReference>
<dbReference type="AlphaFoldDB" id="A0A518CYZ8"/>
<evidence type="ECO:0000256" key="12">
    <source>
        <dbReference type="HAMAP-Rule" id="MF_00384"/>
    </source>
</evidence>
<evidence type="ECO:0000256" key="4">
    <source>
        <dbReference type="ARBA" id="ARBA00017858"/>
    </source>
</evidence>
<comment type="subcellular location">
    <subcellularLocation>
        <location evidence="12">Cytoplasm</location>
    </subcellularLocation>
</comment>
<evidence type="ECO:0000256" key="11">
    <source>
        <dbReference type="ARBA" id="ARBA00049375"/>
    </source>
</evidence>
<dbReference type="RefSeq" id="WP_145186046.1">
    <property type="nucleotide sequence ID" value="NZ_CP036290.1"/>
</dbReference>
<organism evidence="15 16">
    <name type="scientific">Rohdeia mirabilis</name>
    <dbReference type="NCBI Taxonomy" id="2528008"/>
    <lineage>
        <taxon>Bacteria</taxon>
        <taxon>Pseudomonadati</taxon>
        <taxon>Planctomycetota</taxon>
        <taxon>Planctomycetia</taxon>
        <taxon>Planctomycetia incertae sedis</taxon>
        <taxon>Rohdeia</taxon>
    </lineage>
</organism>
<evidence type="ECO:0000256" key="7">
    <source>
        <dbReference type="ARBA" id="ARBA00022697"/>
    </source>
</evidence>
<protein>
    <recommendedName>
        <fullName evidence="4 12">Homoserine kinase</fullName>
        <shortName evidence="12">HK</shortName>
        <shortName evidence="12">HSK</shortName>
        <ecNumber evidence="3 12">2.7.1.39</ecNumber>
    </recommendedName>
</protein>
<dbReference type="InterPro" id="IPR006203">
    <property type="entry name" value="GHMP_knse_ATP-bd_CS"/>
</dbReference>
<accession>A0A518CYZ8</accession>
<evidence type="ECO:0000313" key="16">
    <source>
        <dbReference type="Proteomes" id="UP000319342"/>
    </source>
</evidence>
<feature type="domain" description="GHMP kinase C-terminal" evidence="14">
    <location>
        <begin position="218"/>
        <end position="285"/>
    </location>
</feature>
<dbReference type="Gene3D" id="3.30.230.10">
    <property type="match status" value="1"/>
</dbReference>
<comment type="pathway">
    <text evidence="1 12">Amino-acid biosynthesis; L-threonine biosynthesis; L-threonine from L-aspartate: step 4/5.</text>
</comment>
<name>A0A518CYZ8_9BACT</name>
<evidence type="ECO:0000256" key="3">
    <source>
        <dbReference type="ARBA" id="ARBA00012078"/>
    </source>
</evidence>
<evidence type="ECO:0000259" key="13">
    <source>
        <dbReference type="Pfam" id="PF00288"/>
    </source>
</evidence>
<proteinExistence type="inferred from homology"/>
<dbReference type="Gene3D" id="3.30.70.890">
    <property type="entry name" value="GHMP kinase, C-terminal domain"/>
    <property type="match status" value="1"/>
</dbReference>
<evidence type="ECO:0000259" key="14">
    <source>
        <dbReference type="Pfam" id="PF08544"/>
    </source>
</evidence>
<sequence>MSATWNRSTSPPRLDLSVRVPASTSNLGPGFDLLGLCLDLFATVTAEVRDDGLGRVETDGSAGWLENVLIESARAGLELGAAPDLSMRLGLSNEIPVARGLGSSGAAVAAGLLLGATAAGTRSQAELERSALVDAAVELEGHPDNAVAALFGGCRLSLRTATGWRVVHQTVHPSIGFALAWPEAPLATARARAVLPEQVPFAAAADNPRRLAALLAGLCTGDVQLLTHGLVDHLHEPWRLPLIAGAAEALAAARAAGAFGATLSGSGSTLVAVGPVDRAPHLARVLGDELARHGALGGARAAALVEDAPRVEVVRSRDGSAW</sequence>
<dbReference type="InterPro" id="IPR014721">
    <property type="entry name" value="Ribsml_uS5_D2-typ_fold_subgr"/>
</dbReference>
<dbReference type="SUPFAM" id="SSF54211">
    <property type="entry name" value="Ribosomal protein S5 domain 2-like"/>
    <property type="match status" value="1"/>
</dbReference>
<dbReference type="EC" id="2.7.1.39" evidence="3 12"/>
<dbReference type="PANTHER" id="PTHR20861:SF1">
    <property type="entry name" value="HOMOSERINE KINASE"/>
    <property type="match status" value="1"/>
</dbReference>
<dbReference type="InterPro" id="IPR006204">
    <property type="entry name" value="GHMP_kinase_N_dom"/>
</dbReference>
<dbReference type="InterPro" id="IPR020568">
    <property type="entry name" value="Ribosomal_Su5_D2-typ_SF"/>
</dbReference>
<dbReference type="GO" id="GO:0005737">
    <property type="term" value="C:cytoplasm"/>
    <property type="evidence" value="ECO:0007669"/>
    <property type="project" value="UniProtKB-SubCell"/>
</dbReference>
<evidence type="ECO:0000313" key="15">
    <source>
        <dbReference type="EMBL" id="QDU84461.1"/>
    </source>
</evidence>
<evidence type="ECO:0000256" key="1">
    <source>
        <dbReference type="ARBA" id="ARBA00005015"/>
    </source>
</evidence>
<evidence type="ECO:0000256" key="9">
    <source>
        <dbReference type="ARBA" id="ARBA00022777"/>
    </source>
</evidence>
<keyword evidence="10 12" id="KW-0067">ATP-binding</keyword>
<dbReference type="PANTHER" id="PTHR20861">
    <property type="entry name" value="HOMOSERINE/4-DIPHOSPHOCYTIDYL-2-C-METHYL-D-ERYTHRITOL KINASE"/>
    <property type="match status" value="1"/>
</dbReference>
<keyword evidence="12" id="KW-0963">Cytoplasm</keyword>
<evidence type="ECO:0000256" key="6">
    <source>
        <dbReference type="ARBA" id="ARBA00022679"/>
    </source>
</evidence>
<evidence type="ECO:0000256" key="5">
    <source>
        <dbReference type="ARBA" id="ARBA00022605"/>
    </source>
</evidence>
<dbReference type="PROSITE" id="PS00627">
    <property type="entry name" value="GHMP_KINASES_ATP"/>
    <property type="match status" value="1"/>
</dbReference>
<dbReference type="HAMAP" id="MF_00384">
    <property type="entry name" value="Homoser_kinase"/>
    <property type="match status" value="1"/>
</dbReference>
<dbReference type="InterPro" id="IPR013750">
    <property type="entry name" value="GHMP_kinase_C_dom"/>
</dbReference>
<keyword evidence="9 12" id="KW-0418">Kinase</keyword>
<comment type="function">
    <text evidence="12">Catalyzes the ATP-dependent phosphorylation of L-homoserine to L-homoserine phosphate.</text>
</comment>
<dbReference type="OrthoDB" id="9769912at2"/>
<gene>
    <name evidence="12 15" type="primary">thrB</name>
    <name evidence="15" type="ORF">Pla163_15710</name>
</gene>
<dbReference type="Pfam" id="PF00288">
    <property type="entry name" value="GHMP_kinases_N"/>
    <property type="match status" value="1"/>
</dbReference>
<dbReference type="GO" id="GO:0005524">
    <property type="term" value="F:ATP binding"/>
    <property type="evidence" value="ECO:0007669"/>
    <property type="project" value="UniProtKB-UniRule"/>
</dbReference>
<comment type="similarity">
    <text evidence="2 12">Belongs to the GHMP kinase family. Homoserine kinase subfamily.</text>
</comment>
<dbReference type="NCBIfam" id="TIGR00191">
    <property type="entry name" value="thrB"/>
    <property type="match status" value="1"/>
</dbReference>
<dbReference type="GO" id="GO:0004413">
    <property type="term" value="F:homoserine kinase activity"/>
    <property type="evidence" value="ECO:0007669"/>
    <property type="project" value="UniProtKB-UniRule"/>
</dbReference>
<dbReference type="Pfam" id="PF08544">
    <property type="entry name" value="GHMP_kinases_C"/>
    <property type="match status" value="1"/>
</dbReference>
<evidence type="ECO:0000256" key="2">
    <source>
        <dbReference type="ARBA" id="ARBA00007370"/>
    </source>
</evidence>
<dbReference type="InterPro" id="IPR036554">
    <property type="entry name" value="GHMP_kinase_C_sf"/>
</dbReference>
<keyword evidence="6 12" id="KW-0808">Transferase</keyword>
<dbReference type="GO" id="GO:0009088">
    <property type="term" value="P:threonine biosynthetic process"/>
    <property type="evidence" value="ECO:0007669"/>
    <property type="project" value="UniProtKB-UniRule"/>
</dbReference>
<dbReference type="EMBL" id="CP036290">
    <property type="protein sequence ID" value="QDU84461.1"/>
    <property type="molecule type" value="Genomic_DNA"/>
</dbReference>
<keyword evidence="5 12" id="KW-0028">Amino-acid biosynthesis</keyword>
<dbReference type="PRINTS" id="PR00958">
    <property type="entry name" value="HOMSERKINASE"/>
</dbReference>
<dbReference type="SUPFAM" id="SSF55060">
    <property type="entry name" value="GHMP Kinase, C-terminal domain"/>
    <property type="match status" value="1"/>
</dbReference>
<keyword evidence="8 12" id="KW-0547">Nucleotide-binding</keyword>
<keyword evidence="16" id="KW-1185">Reference proteome</keyword>
<dbReference type="Proteomes" id="UP000319342">
    <property type="component" value="Chromosome"/>
</dbReference>
<feature type="domain" description="GHMP kinase N-terminal" evidence="13">
    <location>
        <begin position="80"/>
        <end position="153"/>
    </location>
</feature>
<reference evidence="15 16" key="1">
    <citation type="submission" date="2019-02" db="EMBL/GenBank/DDBJ databases">
        <title>Deep-cultivation of Planctomycetes and their phenomic and genomic characterization uncovers novel biology.</title>
        <authorList>
            <person name="Wiegand S."/>
            <person name="Jogler M."/>
            <person name="Boedeker C."/>
            <person name="Pinto D."/>
            <person name="Vollmers J."/>
            <person name="Rivas-Marin E."/>
            <person name="Kohn T."/>
            <person name="Peeters S.H."/>
            <person name="Heuer A."/>
            <person name="Rast P."/>
            <person name="Oberbeckmann S."/>
            <person name="Bunk B."/>
            <person name="Jeske O."/>
            <person name="Meyerdierks A."/>
            <person name="Storesund J.E."/>
            <person name="Kallscheuer N."/>
            <person name="Luecker S."/>
            <person name="Lage O.M."/>
            <person name="Pohl T."/>
            <person name="Merkel B.J."/>
            <person name="Hornburger P."/>
            <person name="Mueller R.-W."/>
            <person name="Bruemmer F."/>
            <person name="Labrenz M."/>
            <person name="Spormann A.M."/>
            <person name="Op den Camp H."/>
            <person name="Overmann J."/>
            <person name="Amann R."/>
            <person name="Jetten M.S.M."/>
            <person name="Mascher T."/>
            <person name="Medema M.H."/>
            <person name="Devos D.P."/>
            <person name="Kaster A.-K."/>
            <person name="Ovreas L."/>
            <person name="Rohde M."/>
            <person name="Galperin M.Y."/>
            <person name="Jogler C."/>
        </authorList>
    </citation>
    <scope>NUCLEOTIDE SEQUENCE [LARGE SCALE GENOMIC DNA]</scope>
    <source>
        <strain evidence="15 16">Pla163</strain>
    </source>
</reference>
<feature type="binding site" evidence="12">
    <location>
        <begin position="96"/>
        <end position="106"/>
    </location>
    <ligand>
        <name>ATP</name>
        <dbReference type="ChEBI" id="CHEBI:30616"/>
    </ligand>
</feature>